<dbReference type="EMBL" id="CP036269">
    <property type="protein sequence ID" value="QDT43184.1"/>
    <property type="molecule type" value="Genomic_DNA"/>
</dbReference>
<evidence type="ECO:0000256" key="7">
    <source>
        <dbReference type="RuleBase" id="RU003879"/>
    </source>
</evidence>
<dbReference type="PANTHER" id="PTHR30558:SF3">
    <property type="entry name" value="BIOPOLYMER TRANSPORT PROTEIN EXBD-RELATED"/>
    <property type="match status" value="1"/>
</dbReference>
<reference evidence="9 10" key="1">
    <citation type="submission" date="2019-02" db="EMBL/GenBank/DDBJ databases">
        <title>Deep-cultivation of Planctomycetes and their phenomic and genomic characterization uncovers novel biology.</title>
        <authorList>
            <person name="Wiegand S."/>
            <person name="Jogler M."/>
            <person name="Boedeker C."/>
            <person name="Pinto D."/>
            <person name="Vollmers J."/>
            <person name="Rivas-Marin E."/>
            <person name="Kohn T."/>
            <person name="Peeters S.H."/>
            <person name="Heuer A."/>
            <person name="Rast P."/>
            <person name="Oberbeckmann S."/>
            <person name="Bunk B."/>
            <person name="Jeske O."/>
            <person name="Meyerdierks A."/>
            <person name="Storesund J.E."/>
            <person name="Kallscheuer N."/>
            <person name="Luecker S."/>
            <person name="Lage O.M."/>
            <person name="Pohl T."/>
            <person name="Merkel B.J."/>
            <person name="Hornburger P."/>
            <person name="Mueller R.-W."/>
            <person name="Bruemmer F."/>
            <person name="Labrenz M."/>
            <person name="Spormann A.M."/>
            <person name="Op den Camp H."/>
            <person name="Overmann J."/>
            <person name="Amann R."/>
            <person name="Jetten M.S.M."/>
            <person name="Mascher T."/>
            <person name="Medema M.H."/>
            <person name="Devos D.P."/>
            <person name="Kaster A.-K."/>
            <person name="Ovreas L."/>
            <person name="Rohde M."/>
            <person name="Galperin M.Y."/>
            <person name="Jogler C."/>
        </authorList>
    </citation>
    <scope>NUCLEOTIDE SEQUENCE [LARGE SCALE GENOMIC DNA]</scope>
    <source>
        <strain evidence="9 10">Pan241w</strain>
    </source>
</reference>
<evidence type="ECO:0000313" key="10">
    <source>
        <dbReference type="Proteomes" id="UP000317171"/>
    </source>
</evidence>
<dbReference type="PANTHER" id="PTHR30558">
    <property type="entry name" value="EXBD MEMBRANE COMPONENT OF PMF-DRIVEN MACROMOLECULE IMPORT SYSTEM"/>
    <property type="match status" value="1"/>
</dbReference>
<evidence type="ECO:0000313" key="9">
    <source>
        <dbReference type="EMBL" id="QDT43184.1"/>
    </source>
</evidence>
<sequence>MAQNKSLFNTDDDGWKKKSTTGGGGDDLDITPMIDVTFLLLIFFMVTSTMQATQDSDVPVARHGVGVDTRGSSIVLVHNDGNGLNGTSVVEFKEAGNAVEVTLEELTARIRERVQGGVMDVIIKADRGVPHGFVQEVTRAVTEVDGVKFYIGIEEKKKN</sequence>
<evidence type="ECO:0000256" key="8">
    <source>
        <dbReference type="SAM" id="MobiDB-lite"/>
    </source>
</evidence>
<comment type="similarity">
    <text evidence="2 7">Belongs to the ExbD/TolR family.</text>
</comment>
<dbReference type="GO" id="GO:0015031">
    <property type="term" value="P:protein transport"/>
    <property type="evidence" value="ECO:0007669"/>
    <property type="project" value="UniProtKB-KW"/>
</dbReference>
<dbReference type="AlphaFoldDB" id="A0A517RH32"/>
<evidence type="ECO:0000256" key="4">
    <source>
        <dbReference type="ARBA" id="ARBA00022692"/>
    </source>
</evidence>
<feature type="region of interest" description="Disordered" evidence="8">
    <location>
        <begin position="1"/>
        <end position="22"/>
    </location>
</feature>
<keyword evidence="7" id="KW-0813">Transport</keyword>
<evidence type="ECO:0000256" key="5">
    <source>
        <dbReference type="ARBA" id="ARBA00022989"/>
    </source>
</evidence>
<dbReference type="GO" id="GO:0005886">
    <property type="term" value="C:plasma membrane"/>
    <property type="evidence" value="ECO:0007669"/>
    <property type="project" value="UniProtKB-SubCell"/>
</dbReference>
<evidence type="ECO:0000256" key="1">
    <source>
        <dbReference type="ARBA" id="ARBA00004162"/>
    </source>
</evidence>
<comment type="subcellular location">
    <subcellularLocation>
        <location evidence="1">Cell membrane</location>
        <topology evidence="1">Single-pass membrane protein</topology>
    </subcellularLocation>
    <subcellularLocation>
        <location evidence="7">Cell membrane</location>
        <topology evidence="7">Single-pass type II membrane protein</topology>
    </subcellularLocation>
</comment>
<dbReference type="GO" id="GO:0022857">
    <property type="term" value="F:transmembrane transporter activity"/>
    <property type="evidence" value="ECO:0007669"/>
    <property type="project" value="InterPro"/>
</dbReference>
<organism evidence="9 10">
    <name type="scientific">Gimesia alba</name>
    <dbReference type="NCBI Taxonomy" id="2527973"/>
    <lineage>
        <taxon>Bacteria</taxon>
        <taxon>Pseudomonadati</taxon>
        <taxon>Planctomycetota</taxon>
        <taxon>Planctomycetia</taxon>
        <taxon>Planctomycetales</taxon>
        <taxon>Planctomycetaceae</taxon>
        <taxon>Gimesia</taxon>
    </lineage>
</organism>
<dbReference type="OrthoDB" id="9793581at2"/>
<gene>
    <name evidence="9" type="ORF">Pan241w_32830</name>
</gene>
<keyword evidence="7" id="KW-0653">Protein transport</keyword>
<keyword evidence="3" id="KW-1003">Cell membrane</keyword>
<name>A0A517RH32_9PLAN</name>
<evidence type="ECO:0000256" key="6">
    <source>
        <dbReference type="ARBA" id="ARBA00023136"/>
    </source>
</evidence>
<dbReference type="KEGG" id="gaz:Pan241w_32830"/>
<keyword evidence="5" id="KW-1133">Transmembrane helix</keyword>
<protein>
    <submittedName>
        <fullName evidence="9">Biopolymer transport protein ExbD/TolR</fullName>
    </submittedName>
</protein>
<evidence type="ECO:0000256" key="2">
    <source>
        <dbReference type="ARBA" id="ARBA00005811"/>
    </source>
</evidence>
<keyword evidence="6" id="KW-0472">Membrane</keyword>
<dbReference type="Proteomes" id="UP000317171">
    <property type="component" value="Chromosome"/>
</dbReference>
<proteinExistence type="inferred from homology"/>
<keyword evidence="4 7" id="KW-0812">Transmembrane</keyword>
<dbReference type="InterPro" id="IPR003400">
    <property type="entry name" value="ExbD"/>
</dbReference>
<accession>A0A517RH32</accession>
<dbReference type="Pfam" id="PF02472">
    <property type="entry name" value="ExbD"/>
    <property type="match status" value="1"/>
</dbReference>
<keyword evidence="10" id="KW-1185">Reference proteome</keyword>
<dbReference type="RefSeq" id="WP_145217630.1">
    <property type="nucleotide sequence ID" value="NZ_CP036269.1"/>
</dbReference>
<evidence type="ECO:0000256" key="3">
    <source>
        <dbReference type="ARBA" id="ARBA00022475"/>
    </source>
</evidence>